<feature type="region of interest" description="Disordered" evidence="1">
    <location>
        <begin position="165"/>
        <end position="261"/>
    </location>
</feature>
<evidence type="ECO:0000313" key="2">
    <source>
        <dbReference type="EMBL" id="OWZ04051.1"/>
    </source>
</evidence>
<feature type="compositionally biased region" description="Basic and acidic residues" evidence="1">
    <location>
        <begin position="16"/>
        <end position="44"/>
    </location>
</feature>
<feature type="region of interest" description="Disordered" evidence="1">
    <location>
        <begin position="1"/>
        <end position="44"/>
    </location>
</feature>
<feature type="compositionally biased region" description="Basic and acidic residues" evidence="1">
    <location>
        <begin position="111"/>
        <end position="120"/>
    </location>
</feature>
<organism evidence="2 3">
    <name type="scientific">Phytophthora megakarya</name>
    <dbReference type="NCBI Taxonomy" id="4795"/>
    <lineage>
        <taxon>Eukaryota</taxon>
        <taxon>Sar</taxon>
        <taxon>Stramenopiles</taxon>
        <taxon>Oomycota</taxon>
        <taxon>Peronosporomycetes</taxon>
        <taxon>Peronosporales</taxon>
        <taxon>Peronosporaceae</taxon>
        <taxon>Phytophthora</taxon>
    </lineage>
</organism>
<reference evidence="3" key="1">
    <citation type="submission" date="2017-03" db="EMBL/GenBank/DDBJ databases">
        <title>Phytopthora megakarya and P. palmivora, two closely related causual agents of cacao black pod achieved similar genome size and gene model numbers by different mechanisms.</title>
        <authorList>
            <person name="Ali S."/>
            <person name="Shao J."/>
            <person name="Larry D.J."/>
            <person name="Kronmiller B."/>
            <person name="Shen D."/>
            <person name="Strem M.D."/>
            <person name="Melnick R.L."/>
            <person name="Guiltinan M.J."/>
            <person name="Tyler B.M."/>
            <person name="Meinhardt L.W."/>
            <person name="Bailey B.A."/>
        </authorList>
    </citation>
    <scope>NUCLEOTIDE SEQUENCE [LARGE SCALE GENOMIC DNA]</scope>
    <source>
        <strain evidence="3">zdho120</strain>
    </source>
</reference>
<comment type="caution">
    <text evidence="2">The sequence shown here is derived from an EMBL/GenBank/DDBJ whole genome shotgun (WGS) entry which is preliminary data.</text>
</comment>
<dbReference type="Proteomes" id="UP000198211">
    <property type="component" value="Unassembled WGS sequence"/>
</dbReference>
<name>A0A225VET2_9STRA</name>
<evidence type="ECO:0000256" key="1">
    <source>
        <dbReference type="SAM" id="MobiDB-lite"/>
    </source>
</evidence>
<dbReference type="EMBL" id="NBNE01005176">
    <property type="protein sequence ID" value="OWZ04051.1"/>
    <property type="molecule type" value="Genomic_DNA"/>
</dbReference>
<dbReference type="AlphaFoldDB" id="A0A225VET2"/>
<feature type="compositionally biased region" description="Basic and acidic residues" evidence="1">
    <location>
        <begin position="212"/>
        <end position="228"/>
    </location>
</feature>
<evidence type="ECO:0000313" key="3">
    <source>
        <dbReference type="Proteomes" id="UP000198211"/>
    </source>
</evidence>
<feature type="region of interest" description="Disordered" evidence="1">
    <location>
        <begin position="111"/>
        <end position="133"/>
    </location>
</feature>
<sequence>MAEQVKNEDQPPTSLDTERTQDRVRKEVEEAMRQERERSQAEYEQRWQQRMAEVEQERALVGGGNKSPGLQQLKNTEDYRRCHEASETQRLQQQFQDLRATVAALLHPDATTDSKSHAIGDPDSATQKSGATSAIKDVARACPIYVPVKNLTEVALSQLRATLPEVKDEPRVKTPSAPKAQTVSDAGESGFRQLNSGDSGSTKPGSGKKGSTRPESRKPSARNLKEDPGSPPSDPGDGSDSSSDDGDDSDSSSSGSEDSLTMTMVPALLRLRRPRMVLWFGISGHISTTMRSRNLTTLRRRKAD</sequence>
<proteinExistence type="predicted"/>
<keyword evidence="3" id="KW-1185">Reference proteome</keyword>
<protein>
    <submittedName>
        <fullName evidence="2">Uncharacterized protein</fullName>
    </submittedName>
</protein>
<accession>A0A225VET2</accession>
<feature type="compositionally biased region" description="Low complexity" evidence="1">
    <location>
        <begin position="196"/>
        <end position="205"/>
    </location>
</feature>
<gene>
    <name evidence="2" type="ORF">PHMEG_00024119</name>
</gene>